<keyword evidence="4" id="KW-0804">Transcription</keyword>
<dbReference type="RefSeq" id="XP_681430.1">
    <property type="nucleotide sequence ID" value="XM_676338.1"/>
</dbReference>
<dbReference type="Pfam" id="PF00172">
    <property type="entry name" value="Zn_clus"/>
    <property type="match status" value="1"/>
</dbReference>
<dbReference type="SUPFAM" id="SSF57701">
    <property type="entry name" value="Zn2/Cys6 DNA-binding domain"/>
    <property type="match status" value="1"/>
</dbReference>
<evidence type="ECO:0000256" key="6">
    <source>
        <dbReference type="SAM" id="MobiDB-lite"/>
    </source>
</evidence>
<evidence type="ECO:0000259" key="7">
    <source>
        <dbReference type="PROSITE" id="PS50048"/>
    </source>
</evidence>
<dbReference type="HOGENOM" id="CLU_004804_0_0_1"/>
<dbReference type="GeneID" id="2868976"/>
<keyword evidence="5" id="KW-0539">Nucleus</keyword>
<sequence length="701" mass="78112">MPSHLTSSNHDSVLTKKRRKIRKGTTSCWECKRRKVRCSLVDSPGGVCIACQRRSTKCLTQDYPVEDEVENAPGGWRMARVPEPSSPAAADSPGVGPRFPSQRIIADSERDRRSISTPLADPYASIFQELYASLPSRNDLSIICDVLDQVPILFYEFITCPYPIVQKDSRGSVESRSFLNIPDPVPHPALLARHMLRIVMALQSLDLKKCGAKLTGLSEAPQVMAKRLAETAIRLVTSRDELLGTVEGIECVMMEGSYQANSGYYCPAWIAFRKAMTLAQVIGIHRPGHSLRLLDRRCKVDGSFLWYRATYIDRFMCLMMGRPQGSMDCSMATGGPFEADTPLGQLERVHCVIAHRILEQNDAGIYSVEKVHDIDNQLQKAAEMMPSEWWTVPNIVQLDGSIGWEMRLVSQINHYGLINQLHIPYMLRFANAEQLQSYSQTTCINASREILTRYIVLGNSNRVAYSCRVIDFFTLSSALLLLLAHLRQHTRSPGEFSPLAHQRQSDRGMISQTLDNLQKTAWVSQDRIIAKSADLLSCLLDIEGEAAQGSATYVVHSIGSPEEVKVETERGPPPLTRGLRFCIPWFGFVRIVRGFIQRTPSAAEIMDGKDILQFRPTTPVAQDPLVNDTTNHPPAGEPPAVGPRYGQASAPSQQPQPWYADVGLGVDDWTMQGFDMSFWNYFFQGPSLSMPSDGIGMGIGM</sequence>
<dbReference type="AlphaFoldDB" id="Q5AU69"/>
<dbReference type="CDD" id="cd00067">
    <property type="entry name" value="GAL4"/>
    <property type="match status" value="1"/>
</dbReference>
<dbReference type="PANTHER" id="PTHR47840">
    <property type="entry name" value="ZN(II)2CYS6 TRANSCRIPTION FACTOR (EUROFUNG)-RELATED"/>
    <property type="match status" value="1"/>
</dbReference>
<dbReference type="Gene3D" id="4.10.240.10">
    <property type="entry name" value="Zn(2)-C6 fungal-type DNA-binding domain"/>
    <property type="match status" value="1"/>
</dbReference>
<dbReference type="PROSITE" id="PS00463">
    <property type="entry name" value="ZN2_CY6_FUNGAL_1"/>
    <property type="match status" value="1"/>
</dbReference>
<evidence type="ECO:0000313" key="8">
    <source>
        <dbReference type="EMBL" id="CBF74011.1"/>
    </source>
</evidence>
<keyword evidence="3" id="KW-0238">DNA-binding</keyword>
<dbReference type="CDD" id="cd12148">
    <property type="entry name" value="fungal_TF_MHR"/>
    <property type="match status" value="1"/>
</dbReference>
<dbReference type="STRING" id="227321.Q5AU69"/>
<dbReference type="InterPro" id="IPR001138">
    <property type="entry name" value="Zn2Cys6_DnaBD"/>
</dbReference>
<dbReference type="OrthoDB" id="5392779at2759"/>
<feature type="domain" description="Zn(2)-C6 fungal-type" evidence="7">
    <location>
        <begin position="27"/>
        <end position="60"/>
    </location>
</feature>
<evidence type="ECO:0000256" key="4">
    <source>
        <dbReference type="ARBA" id="ARBA00023163"/>
    </source>
</evidence>
<keyword evidence="1" id="KW-0479">Metal-binding</keyword>
<dbReference type="GO" id="GO:0003677">
    <property type="term" value="F:DNA binding"/>
    <property type="evidence" value="ECO:0007669"/>
    <property type="project" value="UniProtKB-KW"/>
</dbReference>
<feature type="region of interest" description="Disordered" evidence="6">
    <location>
        <begin position="82"/>
        <end position="112"/>
    </location>
</feature>
<dbReference type="GO" id="GO:0006351">
    <property type="term" value="P:DNA-templated transcription"/>
    <property type="evidence" value="ECO:0007669"/>
    <property type="project" value="InterPro"/>
</dbReference>
<dbReference type="SMART" id="SM00066">
    <property type="entry name" value="GAL4"/>
    <property type="match status" value="1"/>
</dbReference>
<dbReference type="PANTHER" id="PTHR47840:SF1">
    <property type="entry name" value="ZN(II)2CYS6 TRANSCRIPTION FACTOR (EUROFUNG)"/>
    <property type="match status" value="1"/>
</dbReference>
<dbReference type="InterPro" id="IPR007219">
    <property type="entry name" value="XnlR_reg_dom"/>
</dbReference>
<dbReference type="GO" id="GO:0000981">
    <property type="term" value="F:DNA-binding transcription factor activity, RNA polymerase II-specific"/>
    <property type="evidence" value="ECO:0007669"/>
    <property type="project" value="InterPro"/>
</dbReference>
<dbReference type="SMART" id="SM00906">
    <property type="entry name" value="Fungal_trans"/>
    <property type="match status" value="1"/>
</dbReference>
<proteinExistence type="predicted"/>
<dbReference type="eggNOG" id="ENOG502SJ8Q">
    <property type="taxonomic scope" value="Eukaryota"/>
</dbReference>
<name>Q5AU69_EMENI</name>
<organism evidence="8 9">
    <name type="scientific">Emericella nidulans (strain FGSC A4 / ATCC 38163 / CBS 112.46 / NRRL 194 / M139)</name>
    <name type="common">Aspergillus nidulans</name>
    <dbReference type="NCBI Taxonomy" id="227321"/>
    <lineage>
        <taxon>Eukaryota</taxon>
        <taxon>Fungi</taxon>
        <taxon>Dikarya</taxon>
        <taxon>Ascomycota</taxon>
        <taxon>Pezizomycotina</taxon>
        <taxon>Eurotiomycetes</taxon>
        <taxon>Eurotiomycetidae</taxon>
        <taxon>Eurotiales</taxon>
        <taxon>Aspergillaceae</taxon>
        <taxon>Aspergillus</taxon>
        <taxon>Aspergillus subgen. Nidulantes</taxon>
    </lineage>
</organism>
<dbReference type="EMBL" id="BN001302">
    <property type="protein sequence ID" value="CBF74011.1"/>
    <property type="molecule type" value="Genomic_DNA"/>
</dbReference>
<dbReference type="OMA" id="PNIHHEL"/>
<evidence type="ECO:0000256" key="2">
    <source>
        <dbReference type="ARBA" id="ARBA00023015"/>
    </source>
</evidence>
<dbReference type="KEGG" id="ani:ANIA_08161"/>
<dbReference type="InParanoid" id="Q5AU69"/>
<reference evidence="9" key="1">
    <citation type="journal article" date="2005" name="Nature">
        <title>Sequencing of Aspergillus nidulans and comparative analysis with A. fumigatus and A. oryzae.</title>
        <authorList>
            <person name="Galagan J.E."/>
            <person name="Calvo S.E."/>
            <person name="Cuomo C."/>
            <person name="Ma L.J."/>
            <person name="Wortman J.R."/>
            <person name="Batzoglou S."/>
            <person name="Lee S.I."/>
            <person name="Basturkmen M."/>
            <person name="Spevak C.C."/>
            <person name="Clutterbuck J."/>
            <person name="Kapitonov V."/>
            <person name="Jurka J."/>
            <person name="Scazzocchio C."/>
            <person name="Farman M."/>
            <person name="Butler J."/>
            <person name="Purcell S."/>
            <person name="Harris S."/>
            <person name="Braus G.H."/>
            <person name="Draht O."/>
            <person name="Busch S."/>
            <person name="D'Enfert C."/>
            <person name="Bouchier C."/>
            <person name="Goldman G.H."/>
            <person name="Bell-Pedersen D."/>
            <person name="Griffiths-Jones S."/>
            <person name="Doonan J.H."/>
            <person name="Yu J."/>
            <person name="Vienken K."/>
            <person name="Pain A."/>
            <person name="Freitag M."/>
            <person name="Selker E.U."/>
            <person name="Archer D.B."/>
            <person name="Penalva M.A."/>
            <person name="Oakley B.R."/>
            <person name="Momany M."/>
            <person name="Tanaka T."/>
            <person name="Kumagai T."/>
            <person name="Asai K."/>
            <person name="Machida M."/>
            <person name="Nierman W.C."/>
            <person name="Denning D.W."/>
            <person name="Caddick M."/>
            <person name="Hynes M."/>
            <person name="Paoletti M."/>
            <person name="Fischer R."/>
            <person name="Miller B."/>
            <person name="Dyer P."/>
            <person name="Sachs M.S."/>
            <person name="Osmani S.A."/>
            <person name="Birren B.W."/>
        </authorList>
    </citation>
    <scope>NUCLEOTIDE SEQUENCE [LARGE SCALE GENOMIC DNA]</scope>
    <source>
        <strain evidence="9">FGSC A4 / ATCC 38163 / CBS 112.46 / NRRL 194 / M139</strain>
    </source>
</reference>
<dbReference type="InterPro" id="IPR036864">
    <property type="entry name" value="Zn2-C6_fun-type_DNA-bd_sf"/>
</dbReference>
<evidence type="ECO:0000256" key="3">
    <source>
        <dbReference type="ARBA" id="ARBA00023125"/>
    </source>
</evidence>
<dbReference type="GO" id="GO:0008270">
    <property type="term" value="F:zinc ion binding"/>
    <property type="evidence" value="ECO:0007669"/>
    <property type="project" value="InterPro"/>
</dbReference>
<keyword evidence="9" id="KW-1185">Reference proteome</keyword>
<accession>C8V6X4</accession>
<dbReference type="VEuPathDB" id="FungiDB:AN8161"/>
<evidence type="ECO:0000313" key="9">
    <source>
        <dbReference type="Proteomes" id="UP000000560"/>
    </source>
</evidence>
<protein>
    <submittedName>
        <fullName evidence="8">Zn(II)2Cys6 transcription factor (Eurofung)</fullName>
    </submittedName>
</protein>
<gene>
    <name evidence="8" type="ORF">ANIA_08161</name>
</gene>
<dbReference type="Proteomes" id="UP000000560">
    <property type="component" value="Chromosome II"/>
</dbReference>
<feature type="region of interest" description="Disordered" evidence="6">
    <location>
        <begin position="618"/>
        <end position="654"/>
    </location>
</feature>
<dbReference type="PROSITE" id="PS50048">
    <property type="entry name" value="ZN2_CY6_FUNGAL_2"/>
    <property type="match status" value="1"/>
</dbReference>
<accession>Q5AU69</accession>
<keyword evidence="2" id="KW-0805">Transcription regulation</keyword>
<evidence type="ECO:0000256" key="1">
    <source>
        <dbReference type="ARBA" id="ARBA00022723"/>
    </source>
</evidence>
<evidence type="ECO:0000256" key="5">
    <source>
        <dbReference type="ARBA" id="ARBA00023242"/>
    </source>
</evidence>
<reference evidence="9" key="2">
    <citation type="journal article" date="2009" name="Fungal Genet. Biol.">
        <title>The 2008 update of the Aspergillus nidulans genome annotation: a community effort.</title>
        <authorList>
            <person name="Wortman J.R."/>
            <person name="Gilsenan J.M."/>
            <person name="Joardar V."/>
            <person name="Deegan J."/>
            <person name="Clutterbuck J."/>
            <person name="Andersen M.R."/>
            <person name="Archer D."/>
            <person name="Bencina M."/>
            <person name="Braus G."/>
            <person name="Coutinho P."/>
            <person name="von Dohren H."/>
            <person name="Doonan J."/>
            <person name="Driessen A.J."/>
            <person name="Durek P."/>
            <person name="Espeso E."/>
            <person name="Fekete E."/>
            <person name="Flipphi M."/>
            <person name="Estrada C.G."/>
            <person name="Geysens S."/>
            <person name="Goldman G."/>
            <person name="de Groot P.W."/>
            <person name="Hansen K."/>
            <person name="Harris S.D."/>
            <person name="Heinekamp T."/>
            <person name="Helmstaedt K."/>
            <person name="Henrissat B."/>
            <person name="Hofmann G."/>
            <person name="Homan T."/>
            <person name="Horio T."/>
            <person name="Horiuchi H."/>
            <person name="James S."/>
            <person name="Jones M."/>
            <person name="Karaffa L."/>
            <person name="Karanyi Z."/>
            <person name="Kato M."/>
            <person name="Keller N."/>
            <person name="Kelly D.E."/>
            <person name="Kiel J.A."/>
            <person name="Kim J.M."/>
            <person name="van der Klei I.J."/>
            <person name="Klis F.M."/>
            <person name="Kovalchuk A."/>
            <person name="Krasevec N."/>
            <person name="Kubicek C.P."/>
            <person name="Liu B."/>
            <person name="Maccabe A."/>
            <person name="Meyer V."/>
            <person name="Mirabito P."/>
            <person name="Miskei M."/>
            <person name="Mos M."/>
            <person name="Mullins J."/>
            <person name="Nelson D.R."/>
            <person name="Nielsen J."/>
            <person name="Oakley B.R."/>
            <person name="Osmani S.A."/>
            <person name="Pakula T."/>
            <person name="Paszewski A."/>
            <person name="Paulsen I."/>
            <person name="Pilsyk S."/>
            <person name="Pocsi I."/>
            <person name="Punt P.J."/>
            <person name="Ram A.F."/>
            <person name="Ren Q."/>
            <person name="Robellet X."/>
            <person name="Robson G."/>
            <person name="Seiboth B."/>
            <person name="van Solingen P."/>
            <person name="Specht T."/>
            <person name="Sun J."/>
            <person name="Taheri-Talesh N."/>
            <person name="Takeshita N."/>
            <person name="Ussery D."/>
            <person name="vanKuyk P.A."/>
            <person name="Visser H."/>
            <person name="van de Vondervoort P.J."/>
            <person name="de Vries R.P."/>
            <person name="Walton J."/>
            <person name="Xiang X."/>
            <person name="Xiong Y."/>
            <person name="Zeng A.P."/>
            <person name="Brandt B.W."/>
            <person name="Cornell M.J."/>
            <person name="van den Hondel C.A."/>
            <person name="Visser J."/>
            <person name="Oliver S.G."/>
            <person name="Turner G."/>
        </authorList>
    </citation>
    <scope>GENOME REANNOTATION</scope>
    <source>
        <strain evidence="9">FGSC A4 / ATCC 38163 / CBS 112.46 / NRRL 194 / M139</strain>
    </source>
</reference>